<feature type="domain" description="Knr4/Smi1-like" evidence="2">
    <location>
        <begin position="196"/>
        <end position="336"/>
    </location>
</feature>
<proteinExistence type="predicted"/>
<feature type="transmembrane region" description="Helical" evidence="1">
    <location>
        <begin position="32"/>
        <end position="48"/>
    </location>
</feature>
<reference evidence="3" key="1">
    <citation type="submission" date="2023-07" db="EMBL/GenBank/DDBJ databases">
        <title>Sorghum-associated microbial communities from plants grown in Nebraska, USA.</title>
        <authorList>
            <person name="Schachtman D."/>
        </authorList>
    </citation>
    <scope>NUCLEOTIDE SEQUENCE</scope>
    <source>
        <strain evidence="3">DS3754</strain>
    </source>
</reference>
<evidence type="ECO:0000313" key="4">
    <source>
        <dbReference type="Proteomes" id="UP001242045"/>
    </source>
</evidence>
<dbReference type="SMART" id="SM00860">
    <property type="entry name" value="SMI1_KNR4"/>
    <property type="match status" value="2"/>
</dbReference>
<feature type="transmembrane region" description="Helical" evidence="1">
    <location>
        <begin position="69"/>
        <end position="87"/>
    </location>
</feature>
<evidence type="ECO:0000256" key="1">
    <source>
        <dbReference type="SAM" id="Phobius"/>
    </source>
</evidence>
<sequence>MSSKVAGALRIAAAMTVVVSLAAAGYLGRSPWIVVVATPALTLLYALGKFRQWQMVWRAGGMKSIGLSVLATLPVQLGLGYVLYLLGRGLASLVAPTPSAAFGSGDVLGVGLMFLICLACSLAIIKLEGSATVLQDAGTAHATAQTRPLAEEVELDMDQRPLTPETFFKSPGYWRPDPLREALEGRGKRVAKPALAASNAQIAATEERLGIRLPEGLRALYRVMDGGYVGALYVPLKRVPGPVYDDWRGAFSIDYSSLSPLKNLRTVRAHYEDFTHDPADMPAHADTLLVLQARYGDMTLLDYSRPGEPQVSIVDFDRNGALTDITFETFDAFFRALRRPKEEEARPFRRELFRSKPLGDLPKDRRASVFWGGGPHPFVNLAKGRDDGCRPKAMADEVLIDETQARIGAKLPEAIKDLWRARNGGDVAYRFLEDGPDGELEPFEELAPMEYVVTLAELSRRIDFPPGETPWHESIAEADKLVVLNAKRDALVLLDFRREGDPLLLVVDDFEGSGIDNARVFADIDAFIGKLRKFERSPLLPLQL</sequence>
<dbReference type="Pfam" id="PF09346">
    <property type="entry name" value="SMI1_KNR4"/>
    <property type="match status" value="1"/>
</dbReference>
<evidence type="ECO:0000313" key="3">
    <source>
        <dbReference type="EMBL" id="MDP9896250.1"/>
    </source>
</evidence>
<dbReference type="SUPFAM" id="SSF160631">
    <property type="entry name" value="SMI1/KNR4-like"/>
    <property type="match status" value="1"/>
</dbReference>
<keyword evidence="1" id="KW-0812">Transmembrane</keyword>
<feature type="domain" description="Knr4/Smi1-like" evidence="2">
    <location>
        <begin position="394"/>
        <end position="530"/>
    </location>
</feature>
<gene>
    <name evidence="3" type="ORF">J2W31_005385</name>
</gene>
<feature type="transmembrane region" description="Helical" evidence="1">
    <location>
        <begin position="7"/>
        <end position="26"/>
    </location>
</feature>
<accession>A0AAW8D4T9</accession>
<dbReference type="EMBL" id="JAUSRD010000017">
    <property type="protein sequence ID" value="MDP9896250.1"/>
    <property type="molecule type" value="Genomic_DNA"/>
</dbReference>
<name>A0AAW8D4T9_9BURK</name>
<keyword evidence="1" id="KW-1133">Transmembrane helix</keyword>
<organism evidence="3 4">
    <name type="scientific">Variovorax boronicumulans</name>
    <dbReference type="NCBI Taxonomy" id="436515"/>
    <lineage>
        <taxon>Bacteria</taxon>
        <taxon>Pseudomonadati</taxon>
        <taxon>Pseudomonadota</taxon>
        <taxon>Betaproteobacteria</taxon>
        <taxon>Burkholderiales</taxon>
        <taxon>Comamonadaceae</taxon>
        <taxon>Variovorax</taxon>
    </lineage>
</organism>
<dbReference type="InterPro" id="IPR037883">
    <property type="entry name" value="Knr4/Smi1-like_sf"/>
</dbReference>
<feature type="transmembrane region" description="Helical" evidence="1">
    <location>
        <begin position="107"/>
        <end position="125"/>
    </location>
</feature>
<dbReference type="AlphaFoldDB" id="A0AAW8D4T9"/>
<dbReference type="InterPro" id="IPR018958">
    <property type="entry name" value="Knr4/Smi1-like_dom"/>
</dbReference>
<evidence type="ECO:0000259" key="2">
    <source>
        <dbReference type="SMART" id="SM00860"/>
    </source>
</evidence>
<protein>
    <recommendedName>
        <fullName evidence="2">Knr4/Smi1-like domain-containing protein</fullName>
    </recommendedName>
</protein>
<dbReference type="RefSeq" id="WP_307686630.1">
    <property type="nucleotide sequence ID" value="NZ_JAUSRD010000017.1"/>
</dbReference>
<comment type="caution">
    <text evidence="3">The sequence shown here is derived from an EMBL/GenBank/DDBJ whole genome shotgun (WGS) entry which is preliminary data.</text>
</comment>
<keyword evidence="1" id="KW-0472">Membrane</keyword>
<dbReference type="Gene3D" id="3.40.1580.10">
    <property type="entry name" value="SMI1/KNR4-like"/>
    <property type="match status" value="1"/>
</dbReference>
<dbReference type="Proteomes" id="UP001242045">
    <property type="component" value="Unassembled WGS sequence"/>
</dbReference>